<feature type="region of interest" description="Disordered" evidence="1">
    <location>
        <begin position="1"/>
        <end position="22"/>
    </location>
</feature>
<sequence length="513" mass="57695">LRRSGRVKSKSPVVEENTASDAYFVHDESSGDDFVDGNGKGIEVGNRVAKKGSGSNVSHSSGIKNKGVDITAKVNANDDETVKDWDARFKKGKEITPSYLKSLIRKSKVADMNFKLNFIVMFTSVLGNVKPKGICDLSVLHYISRKTDLGKINWCEGIGNGKLKGPFFEKDDPMLEDEDGFLWKLNIYVDNIRKERDGFERTFVAASNVLRGNQFIADIYQQYRASLHYKNVGNEGNSCSEEVFTRVDKVVEEFESSKKGNDFEAPSFSFGVTQDFDMVLSLETPVTDTNTPVLGSANQLEPIKAGTQTGTKASRKQMESLVNGENIDNVVMDAWSEYLNSLKSLRVNMIDSKNNLTNEGYHKTVIVTNTNDMVVATVLQKSFCDYLARLNPNKIASVLRVEVTREDFDWQTDKRPNDYGVFLTRYMKAYMGTIISKWACGLETKRRKQNMMLAHLRKRYAAKLLLSKCNVYSDSVRAQLDGIQVAEVHVKRMKLPTRAQVTENVNVKTIYVS</sequence>
<comment type="caution">
    <text evidence="2">The sequence shown here is derived from an EMBL/GenBank/DDBJ whole genome shotgun (WGS) entry which is preliminary data.</text>
</comment>
<keyword evidence="2" id="KW-0378">Hydrolase</keyword>
<organism evidence="2">
    <name type="scientific">Tanacetum cinerariifolium</name>
    <name type="common">Dalmatian daisy</name>
    <name type="synonym">Chrysanthemum cinerariifolium</name>
    <dbReference type="NCBI Taxonomy" id="118510"/>
    <lineage>
        <taxon>Eukaryota</taxon>
        <taxon>Viridiplantae</taxon>
        <taxon>Streptophyta</taxon>
        <taxon>Embryophyta</taxon>
        <taxon>Tracheophyta</taxon>
        <taxon>Spermatophyta</taxon>
        <taxon>Magnoliopsida</taxon>
        <taxon>eudicotyledons</taxon>
        <taxon>Gunneridae</taxon>
        <taxon>Pentapetalae</taxon>
        <taxon>asterids</taxon>
        <taxon>campanulids</taxon>
        <taxon>Asterales</taxon>
        <taxon>Asteraceae</taxon>
        <taxon>Asteroideae</taxon>
        <taxon>Anthemideae</taxon>
        <taxon>Anthemidinae</taxon>
        <taxon>Tanacetum</taxon>
    </lineage>
</organism>
<dbReference type="GO" id="GO:0008233">
    <property type="term" value="F:peptidase activity"/>
    <property type="evidence" value="ECO:0007669"/>
    <property type="project" value="UniProtKB-KW"/>
</dbReference>
<protein>
    <submittedName>
        <fullName evidence="2">Ulp1 protease family, C-terminal catalytic domain-containing protein</fullName>
    </submittedName>
</protein>
<dbReference type="GO" id="GO:0006508">
    <property type="term" value="P:proteolysis"/>
    <property type="evidence" value="ECO:0007669"/>
    <property type="project" value="UniProtKB-KW"/>
</dbReference>
<proteinExistence type="predicted"/>
<evidence type="ECO:0000313" key="2">
    <source>
        <dbReference type="EMBL" id="GEU55341.1"/>
    </source>
</evidence>
<dbReference type="AlphaFoldDB" id="A0A6L2L0B8"/>
<dbReference type="EMBL" id="BKCJ010003480">
    <property type="protein sequence ID" value="GEU55341.1"/>
    <property type="molecule type" value="Genomic_DNA"/>
</dbReference>
<evidence type="ECO:0000256" key="1">
    <source>
        <dbReference type="SAM" id="MobiDB-lite"/>
    </source>
</evidence>
<accession>A0A6L2L0B8</accession>
<name>A0A6L2L0B8_TANCI</name>
<feature type="non-terminal residue" evidence="2">
    <location>
        <position position="1"/>
    </location>
</feature>
<reference evidence="2" key="1">
    <citation type="journal article" date="2019" name="Sci. Rep.">
        <title>Draft genome of Tanacetum cinerariifolium, the natural source of mosquito coil.</title>
        <authorList>
            <person name="Yamashiro T."/>
            <person name="Shiraishi A."/>
            <person name="Satake H."/>
            <person name="Nakayama K."/>
        </authorList>
    </citation>
    <scope>NUCLEOTIDE SEQUENCE</scope>
</reference>
<gene>
    <name evidence="2" type="ORF">Tci_027319</name>
</gene>
<keyword evidence="2" id="KW-0645">Protease</keyword>